<evidence type="ECO:0000256" key="7">
    <source>
        <dbReference type="SAM" id="MobiDB-lite"/>
    </source>
</evidence>
<dbReference type="AlphaFoldDB" id="A0A1R2B501"/>
<dbReference type="SMART" id="SM00220">
    <property type="entry name" value="S_TKc"/>
    <property type="match status" value="1"/>
</dbReference>
<feature type="region of interest" description="Disordered" evidence="7">
    <location>
        <begin position="126"/>
        <end position="145"/>
    </location>
</feature>
<dbReference type="Gene3D" id="3.30.200.20">
    <property type="entry name" value="Phosphorylase Kinase, domain 1"/>
    <property type="match status" value="1"/>
</dbReference>
<feature type="domain" description="Protein kinase" evidence="8">
    <location>
        <begin position="287"/>
        <end position="598"/>
    </location>
</feature>
<proteinExistence type="predicted"/>
<keyword evidence="3" id="KW-0808">Transferase</keyword>
<dbReference type="EMBL" id="MPUH01002058">
    <property type="protein sequence ID" value="OMJ65564.1"/>
    <property type="molecule type" value="Genomic_DNA"/>
</dbReference>
<accession>A0A1R2B501</accession>
<keyword evidence="1" id="KW-0723">Serine/threonine-protein kinase</keyword>
<evidence type="ECO:0000256" key="5">
    <source>
        <dbReference type="ARBA" id="ARBA00022777"/>
    </source>
</evidence>
<dbReference type="InterPro" id="IPR008271">
    <property type="entry name" value="Ser/Thr_kinase_AS"/>
</dbReference>
<keyword evidence="4" id="KW-0547">Nucleotide-binding</keyword>
<dbReference type="GO" id="GO:0005524">
    <property type="term" value="F:ATP binding"/>
    <property type="evidence" value="ECO:0007669"/>
    <property type="project" value="UniProtKB-KW"/>
</dbReference>
<evidence type="ECO:0000313" key="11">
    <source>
        <dbReference type="Proteomes" id="UP000187209"/>
    </source>
</evidence>
<dbReference type="Proteomes" id="UP000187209">
    <property type="component" value="Unassembled WGS sequence"/>
</dbReference>
<evidence type="ECO:0000256" key="4">
    <source>
        <dbReference type="ARBA" id="ARBA00022741"/>
    </source>
</evidence>
<organism evidence="10 11">
    <name type="scientific">Stentor coeruleus</name>
    <dbReference type="NCBI Taxonomy" id="5963"/>
    <lineage>
        <taxon>Eukaryota</taxon>
        <taxon>Sar</taxon>
        <taxon>Alveolata</taxon>
        <taxon>Ciliophora</taxon>
        <taxon>Postciliodesmatophora</taxon>
        <taxon>Heterotrichea</taxon>
        <taxon>Heterotrichida</taxon>
        <taxon>Stentoridae</taxon>
        <taxon>Stentor</taxon>
    </lineage>
</organism>
<keyword evidence="6" id="KW-0067">ATP-binding</keyword>
<evidence type="ECO:0000256" key="6">
    <source>
        <dbReference type="ARBA" id="ARBA00022840"/>
    </source>
</evidence>
<keyword evidence="11" id="KW-1185">Reference proteome</keyword>
<dbReference type="SUPFAM" id="SSF56112">
    <property type="entry name" value="Protein kinase-like (PK-like)"/>
    <property type="match status" value="1"/>
</dbReference>
<dbReference type="OrthoDB" id="9332038at2759"/>
<keyword evidence="2" id="KW-0597">Phosphoprotein</keyword>
<dbReference type="PANTHER" id="PTHR24058:SF124">
    <property type="entry name" value="PROTEIN KINASE SUPERFAMILY PROTEIN"/>
    <property type="match status" value="1"/>
</dbReference>
<evidence type="ECO:0000256" key="2">
    <source>
        <dbReference type="ARBA" id="ARBA00022553"/>
    </source>
</evidence>
<evidence type="ECO:0000256" key="1">
    <source>
        <dbReference type="ARBA" id="ARBA00022527"/>
    </source>
</evidence>
<sequence length="624" mass="71703">MEIFSCIVDYLDERGYVKSASMLRELIKTVSFDSTMTASELVLLKKISSCLPNKENKPALNPENEAVMENLMTRLISNPSVALSKTVDTKLDKLLQIKAFNKMISCADQLFFENESMNVSSKILQHSEREESYAESDLPSMTDESMSMQSSRSNLLGLEGNIVENVQESDADDYEEEDDPGYEAYECNEEDFPQVSKKIAAKYGFPERAIYPKKSENKDKSSSEDKKPYFPEYIKFPKGCDDFYPKDHDGTVHDAFTLKIISDRNSTGFEESKEFPIVMNSIVAGRYKIVEFLGSAAFSKAVQALDVLTNEMVCLKIIENNKDYVDQSIDEIKLLLYIKENGDLDANNILKIIDFFYHKEHLFIVTELLRDNLYEFYKYNREQEEEFYFTMGHLQRIAMQILQALNFLHNLKLIHCDLKPENVLIKSYSRCLVKVIDLGSSCYIHDHLSSYVQSRSYRAPEVILGCPYDYRIDIWSLGCILSELWTGNVLFQNDCIQGLLSRVIGITGPFPDYMLKQGRHTNNFFTKEKLLYQVVTGKGDDSAGGHKKRLLVLVPKKTSLKARLKCDDEDFVDFIKCLLELDKEKRPTAIEAMKHPWFSKKYPDGLIEHVVEAPKQVVKEKKNK</sequence>
<dbReference type="PROSITE" id="PS50011">
    <property type="entry name" value="PROTEIN_KINASE_DOM"/>
    <property type="match status" value="1"/>
</dbReference>
<dbReference type="Gene3D" id="1.10.510.10">
    <property type="entry name" value="Transferase(Phosphotransferase) domain 1"/>
    <property type="match status" value="1"/>
</dbReference>
<dbReference type="InterPro" id="IPR011009">
    <property type="entry name" value="Kinase-like_dom_sf"/>
</dbReference>
<evidence type="ECO:0000259" key="8">
    <source>
        <dbReference type="PROSITE" id="PS50011"/>
    </source>
</evidence>
<evidence type="ECO:0000256" key="3">
    <source>
        <dbReference type="ARBA" id="ARBA00022679"/>
    </source>
</evidence>
<protein>
    <recommendedName>
        <fullName evidence="8">Protein kinase domain-containing protein</fullName>
    </recommendedName>
</protein>
<dbReference type="PANTHER" id="PTHR24058">
    <property type="entry name" value="DUAL SPECIFICITY PROTEIN KINASE"/>
    <property type="match status" value="1"/>
</dbReference>
<keyword evidence="5" id="KW-0418">Kinase</keyword>
<dbReference type="PROSITE" id="PS00108">
    <property type="entry name" value="PROTEIN_KINASE_ST"/>
    <property type="match status" value="1"/>
</dbReference>
<dbReference type="Pfam" id="PF00069">
    <property type="entry name" value="Pkinase"/>
    <property type="match status" value="1"/>
</dbReference>
<evidence type="ECO:0000313" key="10">
    <source>
        <dbReference type="EMBL" id="OMJ71863.1"/>
    </source>
</evidence>
<comment type="caution">
    <text evidence="10">The sequence shown here is derived from an EMBL/GenBank/DDBJ whole genome shotgun (WGS) entry which is preliminary data.</text>
</comment>
<dbReference type="EMBL" id="MPUH01000949">
    <property type="protein sequence ID" value="OMJ71863.1"/>
    <property type="molecule type" value="Genomic_DNA"/>
</dbReference>
<gene>
    <name evidence="10" type="ORF">SteCoe_29807</name>
    <name evidence="9" type="ORF">SteCoe_37985</name>
</gene>
<dbReference type="InterPro" id="IPR000719">
    <property type="entry name" value="Prot_kinase_dom"/>
</dbReference>
<name>A0A1R2B501_9CILI</name>
<reference evidence="10 11" key="1">
    <citation type="submission" date="2016-11" db="EMBL/GenBank/DDBJ databases">
        <title>The macronuclear genome of Stentor coeruleus: a giant cell with tiny introns.</title>
        <authorList>
            <person name="Slabodnick M."/>
            <person name="Ruby J.G."/>
            <person name="Reiff S.B."/>
            <person name="Swart E.C."/>
            <person name="Gosai S."/>
            <person name="Prabakaran S."/>
            <person name="Witkowska E."/>
            <person name="Larue G.E."/>
            <person name="Fisher S."/>
            <person name="Freeman R.M."/>
            <person name="Gunawardena J."/>
            <person name="Chu W."/>
            <person name="Stover N.A."/>
            <person name="Gregory B.D."/>
            <person name="Nowacki M."/>
            <person name="Derisi J."/>
            <person name="Roy S.W."/>
            <person name="Marshall W.F."/>
            <person name="Sood P."/>
        </authorList>
    </citation>
    <scope>NUCLEOTIDE SEQUENCE [LARGE SCALE GENOMIC DNA]</scope>
    <source>
        <strain evidence="10">WM001</strain>
    </source>
</reference>
<dbReference type="CDD" id="cd14133">
    <property type="entry name" value="PKc_DYRK_like"/>
    <property type="match status" value="1"/>
</dbReference>
<dbReference type="InterPro" id="IPR050494">
    <property type="entry name" value="Ser_Thr_dual-spec_kinase"/>
</dbReference>
<evidence type="ECO:0000313" key="9">
    <source>
        <dbReference type="EMBL" id="OMJ65564.1"/>
    </source>
</evidence>
<dbReference type="FunFam" id="1.10.510.10:FF:000380">
    <property type="entry name" value="Serine/threonine-protein kinase ppk15"/>
    <property type="match status" value="1"/>
</dbReference>
<dbReference type="GO" id="GO:0004674">
    <property type="term" value="F:protein serine/threonine kinase activity"/>
    <property type="evidence" value="ECO:0007669"/>
    <property type="project" value="UniProtKB-KW"/>
</dbReference>